<dbReference type="RefSeq" id="WP_164426420.1">
    <property type="nucleotide sequence ID" value="NZ_JAAIKT010000010.1"/>
</dbReference>
<sequence length="157" mass="17211">MGDPEMLREQELEPEVDFYGMCLQDAESARLAYPGGRVMDEGVFVTAHPGRVDIESAGHTHTAAMTAQVWDGEPPADASRVWDLRADTVIHSGTGVLQVWAVAYGPIPDEIELGGPGADWHVRVYCTGREDVARIVEDEGIAEGVEQYLIQFWPCQA</sequence>
<organism evidence="1 2">
    <name type="scientific">Streptomyces rhizosphaericus</name>
    <dbReference type="NCBI Taxonomy" id="114699"/>
    <lineage>
        <taxon>Bacteria</taxon>
        <taxon>Bacillati</taxon>
        <taxon>Actinomycetota</taxon>
        <taxon>Actinomycetes</taxon>
        <taxon>Kitasatosporales</taxon>
        <taxon>Streptomycetaceae</taxon>
        <taxon>Streptomyces</taxon>
        <taxon>Streptomyces violaceusniger group</taxon>
    </lineage>
</organism>
<gene>
    <name evidence="1" type="ORF">G4H13_11735</name>
</gene>
<protein>
    <submittedName>
        <fullName evidence="1">Uncharacterized protein</fullName>
    </submittedName>
</protein>
<proteinExistence type="predicted"/>
<comment type="caution">
    <text evidence="1">The sequence shown here is derived from an EMBL/GenBank/DDBJ whole genome shotgun (WGS) entry which is preliminary data.</text>
</comment>
<accession>A0A6G4AE00</accession>
<name>A0A6G4AE00_9ACTN</name>
<dbReference type="AlphaFoldDB" id="A0A6G4AE00"/>
<dbReference type="EMBL" id="JAAIKT010000010">
    <property type="protein sequence ID" value="NEW71054.1"/>
    <property type="molecule type" value="Genomic_DNA"/>
</dbReference>
<dbReference type="Proteomes" id="UP000476310">
    <property type="component" value="Unassembled WGS sequence"/>
</dbReference>
<keyword evidence="2" id="KW-1185">Reference proteome</keyword>
<reference evidence="1" key="1">
    <citation type="submission" date="2020-02" db="EMBL/GenBank/DDBJ databases">
        <title>A new Streptomyces sp. for controlling soil-borne diseases.</title>
        <authorList>
            <person name="Li X."/>
            <person name="Tian Y."/>
            <person name="Gao K."/>
        </authorList>
    </citation>
    <scope>NUCLEOTIDE SEQUENCE [LARGE SCALE GENOMIC DNA]</scope>
    <source>
        <strain evidence="1">0250</strain>
    </source>
</reference>
<evidence type="ECO:0000313" key="1">
    <source>
        <dbReference type="EMBL" id="NEW71054.1"/>
    </source>
</evidence>
<evidence type="ECO:0000313" key="2">
    <source>
        <dbReference type="Proteomes" id="UP000476310"/>
    </source>
</evidence>